<feature type="compositionally biased region" description="Low complexity" evidence="2">
    <location>
        <begin position="2495"/>
        <end position="2532"/>
    </location>
</feature>
<evidence type="ECO:0000256" key="2">
    <source>
        <dbReference type="SAM" id="MobiDB-lite"/>
    </source>
</evidence>
<feature type="compositionally biased region" description="Low complexity" evidence="2">
    <location>
        <begin position="2205"/>
        <end position="2234"/>
    </location>
</feature>
<dbReference type="PANTHER" id="PTHR16166:SF93">
    <property type="entry name" value="INTERMEMBRANE LIPID TRANSFER PROTEIN VPS13"/>
    <property type="match status" value="1"/>
</dbReference>
<feature type="region of interest" description="Disordered" evidence="2">
    <location>
        <begin position="1624"/>
        <end position="1644"/>
    </location>
</feature>
<dbReference type="PANTHER" id="PTHR16166">
    <property type="entry name" value="VACUOLAR PROTEIN SORTING-ASSOCIATED PROTEIN VPS13"/>
    <property type="match status" value="1"/>
</dbReference>
<protein>
    <submittedName>
        <fullName evidence="3">Uncharacterized protein</fullName>
    </submittedName>
</protein>
<feature type="region of interest" description="Disordered" evidence="2">
    <location>
        <begin position="3584"/>
        <end position="3628"/>
    </location>
</feature>
<name>J8ZQ97_EDHAE</name>
<sequence>MNNTNVNKNILDNRKNTNSCEEELLHVVNTNITIIKDKIKIKLHIQDINKLGNFLKIQNTVIKSGKTQINVATIQIERKKAIIHGMGLFYTIETSTLVENILKILSDYGLLPLKDTEDNTIYRILIKESFIICENPSLYNFISVDLHCLDINLTENKILIDVNATASQIPADESVIHDDIADRKAFLHKIDDLVSENINLDIKVDDIIQPNKLAKNGYPLAKDYVYALFKEYSNYLCGAIVDRFRSNLHENANSTTMPYNCNTHQKKNCKFFKNSFQFDKNNCIFDKENDKFNNVNHQFDKNNTIFDNSNHQFDKNNTIFDNSNHQFDKNNTIFDNISHQFDKNKFIFDNNSHQFDKNNTVFDNNSHQFDKNNTIFDKTKFIFDNSSHQFDKNKFIFDNSSHQFDKNKFIFDNSSHQFDEKNTIFDETCLYNIIDSISESFYDAKTQNNIYRSDTYIHNMQKYILSQRNVKKTCEHLRTECNNIVDIDIKLEKTKNQLGGNIKARCEIDSEFYRTIISLTLNVIDIIVSILSYVFINKFNNTKLNIGIEASLDLYNFINNEFLTTLICENVLLQGDLTKFYKLRNLVESTVYNVFSTEKDIIYQPNGFFSDLDEEKNVKKNLDTCESESFMHFSDQIQNTNKIDMSSFSMSSHSIVQCLLTDYCNDIMQKITEKNKKHISGHDNTNKTQKDVFRILGSDITDFRDIDIFDILQKEIIPLTDNILNSLVYKSINICAKHIYGFSKEKKVVIYADKLSFNLHKNYYGMALKCKINNVCSNLDIHKLLMLKHVYITPNLNFNANSTSCDVSVNAYIQNVLYRGIKASDICIGRFIELKLSGISTYDKNSKSDNIWMFMQAYYHLLSNVYKKEDFNINNYENNEKNCGNFICSCISNVKQEDAKNNPNSSNNHIHHEHVKNNPNCSNNHIHHENVKNNPNCSNSDINCENFKNNPNCSNSDIHHENVKNNPNCSNSDINCEKFKNNPNCSNNHIHHENVKNNPNCSNNHIHHEKFKNNPNCSNNHIHHENVKNNPNCSNSDIHHENVKNNPNCSNSDINCENPYFNPNCIKNDKNNRKTFFSSENRGIFKNRSYEKNNPNFTHTKLKTIYSDICSKKRNHVKKCLELVLETIGQNLSIIYNVNLSNVVLVDAEQCLFVYQFFQQALEENNIFRLSSYFYDLRPPIFHIKATDIVLELVQKYVCNVYSLYMTNHNSFVLNNNFSDIYGKYEDSESFSSNANLSKKYKYKDETATNSSTISSSSSISTKTIYKKIKQSNAQQLQEEYISPDGTKCTQDKDTIMSSIKTGNKSKETQPLKMIGNIVIDETLKYIPSAEAYKDLGYYDNILQEKISEVGDIKGEVVLSVSTFDQLLLEKCVLNLTYALNKLSIFANDVVRLIITKSILKEQAVQLVKFINNTKQCFCVMYDGVVYNDKDVVKVKSRNKTITLMLDYVQNNIYNNKNNNDINNTNNNINTKRNNNSSLMNNRNDGSIFYNDDSTIKCDSANMSRSSADYYNSKDNIKNVYEDLKNSSVIQSDIVICNKTDLIEIDGRVYIVKIHEEDGIFTFEVSNNIVFMNYSNYEIDLSIYIDDFSISGKLADKIHIDGLKSKTFSIYDCLSTKESNINDKSNVDSKNDRNSNVNDVHTKKSSNVNKKRYTHNLFLCLDVNNNTCIDECNRFFFYDSTDKVSDSKSGLKTTKKHNFKFLINNKLRYLNCDLLIAQEGNLRAFYVLFYPTYYIYNLSAYNIDLQVFNDNKRSFDFFSVKCLPRNKYGNKYGNNSDRDNICGEVIGHDYENLFIDDILHEAPLQGTKQLGKNIYSENIVFLPVTKSEEKVYVKTVPSETNEFVEVGSKSKKDDMFIVLPDDKTIYFTHIQSNKPYEPRFIDKKVVDASSRIIDVTNATKLIKSLRNNTEIDDNGKNNNATDAENDNSNIKSTICNATCNQNGNEMIMKSRVNANELKLYFSCKNVVKKIHQTVYKTDLVEILIYPPYIINNFTDHTIKLGRQTIDKGQNHINIVDKKSKLVIGESYRSSKEINFRALEMFNVLNFKNVDFYEVEAPKFRLTNIFGKVKKVDAASYFSLKRYNNKFPGLCAKCTNEKIFNNINSSRSNVNNNNNSTGNIYNINNNSNVSRSNINNNSNVSRSNINNNNTDNRSNINNNNNTDKKSNINNNNNNNTGKKSNINNNNNNTDNRSNICNINNDKEISRINNNNNTDKKSNINNNNNTDNRSNINIKNNDTDNRSNIYKFNNDKEISRINDDCMKEITKSINSANKVDIDKKPDEILNIAANKHASSNVLHTIYGETCNCSVDYTGTSTGHVYIKKSNKDLMKNIAVEMNFGEGRYSKTKIVNLYDANVIRNNTEYDFLIVSNTHVEVLLSKESRDIHFGFSEGFYIFFLDKFGVERDINFMQNGFVKFDDNNSDVLFDIPTREEFRQLKNLFIAENTKKDNVSSANLDQNNENNINIKNFNLSNTNNCNIFINDKKNENDNVNDNDAIDNTYGNNYSNMTNTSSNNNSNNNINNTSSNNNNYSNMNNTSSNIYGINNINNMNNTSSNIYGNNKKDNNMTNTSSNNNNNMNNTSSNTYGINNINNMNNTSSNIYGNNKKDNNMTNTSSNNNNNMNNTSSNTYGINNINNMNNTSSNIYGNNSSGLCNANASNGSFYKLDMGSFENVSVDNIPNINDHKTNNDLSNNPSNMHITSINNIKSDAEGKRLYVYIEIDGILYRLLFQNERTFTENGSYVAIKGINNTYITMKRDSKELFKIKLKMRGKQRHIDIIKDPHWVYKVKNNTNVPVIFNQKGMRNPEVLTPNSEVNFHPTSYGSSKLEFKICSTFLTHDLKEKSDLITAQNYFKNIGLNRCADIMQKPKLNQFVHKSNVHINSGASDAEHGVFSEKATVFNGTNDIRTCNKCAISNKISDKNMILENESCDFDKHVSIDKINIACKLDDKLYDKISENSVSILDKKICESNLLEGQEREINILDSTNNMDNLVLYSDQNNLKDQEKFRSHQKNIINNENNTDSNINSSNNNNIDNNNKNFIDDNNNINNNNNIDNINKDDNINNINNDNNNNNYNKNFIDDNNNINNNNNIDNINKDDNINNINNDNNNNKNNKNFIDDNNNINNNNKYDNNNNNIRFNNDNIYKDNNNINNNNIDNNNINNNNIDNINKDNNNINNNNINNINKDNNNINNNNIDNININNDNNNINNIDNTNDVEKNILHRESDSFYSFSSNSEERKKDNESIDYTIYRFEKENNQRKDINRSMIHSIANDIQNYGDKMSDCFSKSSRSRLYSKYNEKNHFDEKDITEMPEKLNYWDLIQKNTPKIYRSEYFDESKAVYPGFDLFMEHYNAKNESKHQLGLFKAVNNKTKQSDGPFKSKKSAAAGTRSSLDEIDARYDREDELIDLKMQISQKNNISKTDLSKVVFERKKSRKNKYFITEKYENYTRIIEIKEKAVNLDFKENIEEIQEVTNLLINVKIPFMAISLCDEEEIICMHYKGIDLGVNRDTKNNSEGYKCNLDIKSFQIDDQNLDSAFPVMLYPRNKILNFTYQENKRSSINFLRFYAGFERLLPIMADNNNNNLISNSNSNNNNNNSKTMINTSNNNTMINNNNSNSNNNNTMINNSNNINSNNINSNNTMINNSNNTITIINNNNDENFIYDNTDISSIKNITKSEEKKTEDSFIDNFAANWKIRDINLLIQAFVLQLDEKTCEKIASFFDYEQETSTFILCEKCRSDICQCLRVQKKEGKDLIIDSFYIHPLVLFFSLKKSSSTKGLKSMLLNYITDNISDFKINLSAQGLFRVENPIENLSEMIVTNYKGDVYSELIFAVGALDVLGNISSFKDTFSMGLKDLWYEPYLGLKSDDALMFGKGVLKGSSSLAKHTLQGIAQMFSRTTSGFSKTVGLVTFDKKFQNYNKGFKSEYVDDQRLFLPDIKGYAPKKVKPLTKGTERFLTSFVSGLKGVYKKPLEGVKKEGFGGFVKGIGKGSVGLFSKPIVGLLDFATGISDSITHNIDKTHICRLQYPRADITTTYNKSKNICQYIFNKFLKNNSDFFIDGECYENFHLILSNNHIFIVDKESLTCLNYDQITIKNKCVYVRDICVEVTNHLYDIILSKRRVFN</sequence>
<dbReference type="STRING" id="1003232.J8ZQ97"/>
<feature type="region of interest" description="Disordered" evidence="2">
    <location>
        <begin position="2552"/>
        <end position="2628"/>
    </location>
</feature>
<dbReference type="GO" id="GO:0006623">
    <property type="term" value="P:protein targeting to vacuole"/>
    <property type="evidence" value="ECO:0007669"/>
    <property type="project" value="TreeGrafter"/>
</dbReference>
<comment type="caution">
    <text evidence="3">The sequence shown here is derived from an EMBL/GenBank/DDBJ whole genome shotgun (WGS) entry which is preliminary data.</text>
</comment>
<feature type="region of interest" description="Disordered" evidence="2">
    <location>
        <begin position="899"/>
        <end position="926"/>
    </location>
</feature>
<dbReference type="EMBL" id="AFBI03000107">
    <property type="protein sequence ID" value="EJW01868.1"/>
    <property type="molecule type" value="Genomic_DNA"/>
</dbReference>
<reference evidence="3 4" key="1">
    <citation type="submission" date="2011-08" db="EMBL/GenBank/DDBJ databases">
        <authorList>
            <person name="Liu Z.J."/>
            <person name="Shi F.L."/>
            <person name="Lu J.Q."/>
            <person name="Li M."/>
            <person name="Wang Z.L."/>
        </authorList>
    </citation>
    <scope>NUCLEOTIDE SEQUENCE [LARGE SCALE GENOMIC DNA]</scope>
    <source>
        <strain evidence="3 4">USNM 41457</strain>
    </source>
</reference>
<reference evidence="4" key="2">
    <citation type="submission" date="2015-07" db="EMBL/GenBank/DDBJ databases">
        <title>Contrasting host-pathogen interactions and genome evolution in two generalist and specialist microsporidian pathogens of mosquitoes.</title>
        <authorList>
            <consortium name="The Broad Institute Genomics Platform"/>
            <consortium name="The Broad Institute Genome Sequencing Center for Infectious Disease"/>
            <person name="Cuomo C.A."/>
            <person name="Sanscrainte N.D."/>
            <person name="Goldberg J.M."/>
            <person name="Heiman D."/>
            <person name="Young S."/>
            <person name="Zeng Q."/>
            <person name="Becnel J.J."/>
            <person name="Birren B.W."/>
        </authorList>
    </citation>
    <scope>NUCLEOTIDE SEQUENCE [LARGE SCALE GENOMIC DNA]</scope>
    <source>
        <strain evidence="4">USNM 41457</strain>
    </source>
</reference>
<feature type="compositionally biased region" description="Low complexity" evidence="2">
    <location>
        <begin position="2120"/>
        <end position="2198"/>
    </location>
</feature>
<evidence type="ECO:0000313" key="4">
    <source>
        <dbReference type="Proteomes" id="UP000003163"/>
    </source>
</evidence>
<gene>
    <name evidence="3" type="ORF">EDEG_03667</name>
</gene>
<dbReference type="InParanoid" id="J8ZQ97"/>
<comment type="similarity">
    <text evidence="1">Belongs to the VPS13 family.</text>
</comment>
<feature type="region of interest" description="Disordered" evidence="2">
    <location>
        <begin position="3100"/>
        <end position="3132"/>
    </location>
</feature>
<dbReference type="InterPro" id="IPR026847">
    <property type="entry name" value="VPS13"/>
</dbReference>
<feature type="region of interest" description="Disordered" evidence="2">
    <location>
        <begin position="2482"/>
        <end position="2532"/>
    </location>
</feature>
<dbReference type="VEuPathDB" id="MicrosporidiaDB:EDEG_03667"/>
<dbReference type="GO" id="GO:0045053">
    <property type="term" value="P:protein retention in Golgi apparatus"/>
    <property type="evidence" value="ECO:0007669"/>
    <property type="project" value="TreeGrafter"/>
</dbReference>
<dbReference type="Proteomes" id="UP000003163">
    <property type="component" value="Unassembled WGS sequence"/>
</dbReference>
<evidence type="ECO:0000256" key="1">
    <source>
        <dbReference type="ARBA" id="ARBA00006545"/>
    </source>
</evidence>
<keyword evidence="4" id="KW-1185">Reference proteome</keyword>
<proteinExistence type="inferred from homology"/>
<evidence type="ECO:0000313" key="3">
    <source>
        <dbReference type="EMBL" id="EJW01868.1"/>
    </source>
</evidence>
<feature type="region of interest" description="Disordered" evidence="2">
    <location>
        <begin position="2120"/>
        <end position="2239"/>
    </location>
</feature>
<dbReference type="HOGENOM" id="CLU_223966_0_0_1"/>
<organism evidence="3 4">
    <name type="scientific">Edhazardia aedis (strain USNM 41457)</name>
    <name type="common">Microsporidian parasite</name>
    <dbReference type="NCBI Taxonomy" id="1003232"/>
    <lineage>
        <taxon>Eukaryota</taxon>
        <taxon>Fungi</taxon>
        <taxon>Fungi incertae sedis</taxon>
        <taxon>Microsporidia</taxon>
        <taxon>Edhazardia</taxon>
    </lineage>
</organism>
<accession>J8ZQ97</accession>
<dbReference type="OrthoDB" id="2191600at2759"/>